<keyword evidence="3" id="KW-1185">Reference proteome</keyword>
<dbReference type="EMBL" id="JTDF01002511">
    <property type="protein sequence ID" value="KAF8568722.1"/>
    <property type="molecule type" value="Genomic_DNA"/>
</dbReference>
<dbReference type="OrthoDB" id="10583440at2759"/>
<name>A0A8T0DN64_9TREM</name>
<keyword evidence="1" id="KW-0812">Transmembrane</keyword>
<reference evidence="2 3" key="1">
    <citation type="submission" date="2019-07" db="EMBL/GenBank/DDBJ databases">
        <title>Annotation for the trematode Paragonimus westermani.</title>
        <authorList>
            <person name="Choi Y.-J."/>
        </authorList>
    </citation>
    <scope>NUCLEOTIDE SEQUENCE [LARGE SCALE GENOMIC DNA]</scope>
    <source>
        <strain evidence="2">180907_Pwestermani</strain>
    </source>
</reference>
<evidence type="ECO:0000313" key="3">
    <source>
        <dbReference type="Proteomes" id="UP000699462"/>
    </source>
</evidence>
<organism evidence="2 3">
    <name type="scientific">Paragonimus westermani</name>
    <dbReference type="NCBI Taxonomy" id="34504"/>
    <lineage>
        <taxon>Eukaryota</taxon>
        <taxon>Metazoa</taxon>
        <taxon>Spiralia</taxon>
        <taxon>Lophotrochozoa</taxon>
        <taxon>Platyhelminthes</taxon>
        <taxon>Trematoda</taxon>
        <taxon>Digenea</taxon>
        <taxon>Plagiorchiida</taxon>
        <taxon>Troglotremata</taxon>
        <taxon>Troglotrematidae</taxon>
        <taxon>Paragonimus</taxon>
    </lineage>
</organism>
<proteinExistence type="predicted"/>
<protein>
    <submittedName>
        <fullName evidence="2">Uncharacterized protein</fullName>
    </submittedName>
</protein>
<sequence length="81" mass="9252">MVTDDLLRKYDSSCVTYDILLAYQVKNTPPFENKYQLVEITLKNRSHTQPAGPRKLGVHVIVFIMLSSVILWKNGVCLRTA</sequence>
<keyword evidence="1" id="KW-0472">Membrane</keyword>
<evidence type="ECO:0000313" key="2">
    <source>
        <dbReference type="EMBL" id="KAF8568722.1"/>
    </source>
</evidence>
<keyword evidence="1" id="KW-1133">Transmembrane helix</keyword>
<gene>
    <name evidence="2" type="ORF">P879_09629</name>
</gene>
<dbReference type="AlphaFoldDB" id="A0A8T0DN64"/>
<evidence type="ECO:0000256" key="1">
    <source>
        <dbReference type="SAM" id="Phobius"/>
    </source>
</evidence>
<accession>A0A8T0DN64</accession>
<dbReference type="Proteomes" id="UP000699462">
    <property type="component" value="Unassembled WGS sequence"/>
</dbReference>
<feature type="transmembrane region" description="Helical" evidence="1">
    <location>
        <begin position="56"/>
        <end position="72"/>
    </location>
</feature>
<comment type="caution">
    <text evidence="2">The sequence shown here is derived from an EMBL/GenBank/DDBJ whole genome shotgun (WGS) entry which is preliminary data.</text>
</comment>